<proteinExistence type="predicted"/>
<sequence length="43" mass="4705">MPILFANPNRSDVMAWGMAAGVWRIASTGLIDGRSKAMRTEPE</sequence>
<name>A3K6Q2_SAGS3</name>
<evidence type="ECO:0000313" key="2">
    <source>
        <dbReference type="Proteomes" id="UP000005713"/>
    </source>
</evidence>
<evidence type="ECO:0000313" key="1">
    <source>
        <dbReference type="EMBL" id="EBA07029.1"/>
    </source>
</evidence>
<reference evidence="1 2" key="1">
    <citation type="submission" date="2006-06" db="EMBL/GenBank/DDBJ databases">
        <authorList>
            <person name="Moran M.A."/>
            <person name="Ferriera S."/>
            <person name="Johnson J."/>
            <person name="Kravitz S."/>
            <person name="Beeson K."/>
            <person name="Sutton G."/>
            <person name="Rogers Y.-H."/>
            <person name="Friedman R."/>
            <person name="Frazier M."/>
            <person name="Venter J.C."/>
        </authorList>
    </citation>
    <scope>NUCLEOTIDE SEQUENCE [LARGE SCALE GENOMIC DNA]</scope>
    <source>
        <strain evidence="1 2">E-37</strain>
    </source>
</reference>
<protein>
    <submittedName>
        <fullName evidence="1">Uncharacterized protein</fullName>
    </submittedName>
</protein>
<dbReference type="AlphaFoldDB" id="A3K6Q2"/>
<dbReference type="RefSeq" id="WP_005861118.1">
    <property type="nucleotide sequence ID" value="NZ_AAYA01000011.1"/>
</dbReference>
<gene>
    <name evidence="1" type="ORF">SSE37_12566</name>
</gene>
<dbReference type="Proteomes" id="UP000005713">
    <property type="component" value="Unassembled WGS sequence"/>
</dbReference>
<organism evidence="1 2">
    <name type="scientific">Sagittula stellata (strain ATCC 700073 / DSM 11524 / E-37)</name>
    <dbReference type="NCBI Taxonomy" id="388399"/>
    <lineage>
        <taxon>Bacteria</taxon>
        <taxon>Pseudomonadati</taxon>
        <taxon>Pseudomonadota</taxon>
        <taxon>Alphaproteobacteria</taxon>
        <taxon>Rhodobacterales</taxon>
        <taxon>Roseobacteraceae</taxon>
        <taxon>Sagittula</taxon>
    </lineage>
</organism>
<accession>A3K6Q2</accession>
<comment type="caution">
    <text evidence="1">The sequence shown here is derived from an EMBL/GenBank/DDBJ whole genome shotgun (WGS) entry which is preliminary data.</text>
</comment>
<keyword evidence="2" id="KW-1185">Reference proteome</keyword>
<dbReference type="EMBL" id="AAYA01000011">
    <property type="protein sequence ID" value="EBA07029.1"/>
    <property type="molecule type" value="Genomic_DNA"/>
</dbReference>